<feature type="compositionally biased region" description="Gly residues" evidence="2">
    <location>
        <begin position="34"/>
        <end position="44"/>
    </location>
</feature>
<name>A0ABQ4YNQ5_9ASTR</name>
<gene>
    <name evidence="4" type="ORF">Tco_0729053</name>
</gene>
<reference evidence="4" key="1">
    <citation type="journal article" date="2022" name="Int. J. Mol. Sci.">
        <title>Draft Genome of Tanacetum Coccineum: Genomic Comparison of Closely Related Tanacetum-Family Plants.</title>
        <authorList>
            <person name="Yamashiro T."/>
            <person name="Shiraishi A."/>
            <person name="Nakayama K."/>
            <person name="Satake H."/>
        </authorList>
    </citation>
    <scope>NUCLEOTIDE SEQUENCE</scope>
</reference>
<dbReference type="Proteomes" id="UP001151760">
    <property type="component" value="Unassembled WGS sequence"/>
</dbReference>
<evidence type="ECO:0000313" key="4">
    <source>
        <dbReference type="EMBL" id="GJS79172.1"/>
    </source>
</evidence>
<dbReference type="EMBL" id="BQNB010010578">
    <property type="protein sequence ID" value="GJS79172.1"/>
    <property type="molecule type" value="Genomic_DNA"/>
</dbReference>
<evidence type="ECO:0000259" key="3">
    <source>
        <dbReference type="PROSITE" id="PS50158"/>
    </source>
</evidence>
<protein>
    <submittedName>
        <fullName evidence="4">Retrovirus-related pol polyprotein from transposon TNT 1-94</fullName>
    </submittedName>
</protein>
<feature type="compositionally biased region" description="Basic and acidic residues" evidence="2">
    <location>
        <begin position="106"/>
        <end position="117"/>
    </location>
</feature>
<evidence type="ECO:0000256" key="1">
    <source>
        <dbReference type="PROSITE-ProRule" id="PRU00047"/>
    </source>
</evidence>
<comment type="caution">
    <text evidence="4">The sequence shown here is derived from an EMBL/GenBank/DDBJ whole genome shotgun (WGS) entry which is preliminary data.</text>
</comment>
<dbReference type="Pfam" id="PF00098">
    <property type="entry name" value="zf-CCHC"/>
    <property type="match status" value="1"/>
</dbReference>
<proteinExistence type="predicted"/>
<accession>A0ABQ4YNQ5</accession>
<dbReference type="SMART" id="SM00343">
    <property type="entry name" value="ZnF_C2HC"/>
    <property type="match status" value="1"/>
</dbReference>
<organism evidence="4 5">
    <name type="scientific">Tanacetum coccineum</name>
    <dbReference type="NCBI Taxonomy" id="301880"/>
    <lineage>
        <taxon>Eukaryota</taxon>
        <taxon>Viridiplantae</taxon>
        <taxon>Streptophyta</taxon>
        <taxon>Embryophyta</taxon>
        <taxon>Tracheophyta</taxon>
        <taxon>Spermatophyta</taxon>
        <taxon>Magnoliopsida</taxon>
        <taxon>eudicotyledons</taxon>
        <taxon>Gunneridae</taxon>
        <taxon>Pentapetalae</taxon>
        <taxon>asterids</taxon>
        <taxon>campanulids</taxon>
        <taxon>Asterales</taxon>
        <taxon>Asteraceae</taxon>
        <taxon>Asteroideae</taxon>
        <taxon>Anthemideae</taxon>
        <taxon>Anthemidinae</taxon>
        <taxon>Tanacetum</taxon>
    </lineage>
</organism>
<keyword evidence="1" id="KW-0479">Metal-binding</keyword>
<dbReference type="PROSITE" id="PS50158">
    <property type="entry name" value="ZF_CCHC"/>
    <property type="match status" value="1"/>
</dbReference>
<evidence type="ECO:0000256" key="2">
    <source>
        <dbReference type="SAM" id="MobiDB-lite"/>
    </source>
</evidence>
<dbReference type="Gene3D" id="4.10.60.10">
    <property type="entry name" value="Zinc finger, CCHC-type"/>
    <property type="match status" value="1"/>
</dbReference>
<keyword evidence="1" id="KW-0863">Zinc-finger</keyword>
<keyword evidence="1" id="KW-0862">Zinc</keyword>
<dbReference type="InterPro" id="IPR036875">
    <property type="entry name" value="Znf_CCHC_sf"/>
</dbReference>
<reference evidence="4" key="2">
    <citation type="submission" date="2022-01" db="EMBL/GenBank/DDBJ databases">
        <authorList>
            <person name="Yamashiro T."/>
            <person name="Shiraishi A."/>
            <person name="Satake H."/>
            <person name="Nakayama K."/>
        </authorList>
    </citation>
    <scope>NUCLEOTIDE SEQUENCE</scope>
</reference>
<feature type="region of interest" description="Disordered" evidence="2">
    <location>
        <begin position="104"/>
        <end position="125"/>
    </location>
</feature>
<evidence type="ECO:0000313" key="5">
    <source>
        <dbReference type="Proteomes" id="UP001151760"/>
    </source>
</evidence>
<sequence length="284" mass="32258">MVQDGKFVVQDSEEETIANNQGRPFQRNNARGNGVAGNVGGQNRGGIINPGQAKPIKCYNCNGLGHIARECPRPKRLQDSDYFKDKMLLMPKPQESGAELLKNRSHHTDHVHDKSSPSEDLIYDKPGTSYDSNTSFWRSDMEDNEESCCSKEMYLLCKMMHWMSILDDAMEQGVQSRLAIRQTCMDKNTEESNGAEIEKKNLLIENENLIVNCLSTQLLYDVEKSRCLDLEADMSKVHDESKHISKLEGELPNFAIKSINISMKVWIITNHTQCRKAPDFNIFL</sequence>
<keyword evidence="5" id="KW-1185">Reference proteome</keyword>
<dbReference type="InterPro" id="IPR001878">
    <property type="entry name" value="Znf_CCHC"/>
</dbReference>
<dbReference type="SUPFAM" id="SSF57756">
    <property type="entry name" value="Retrovirus zinc finger-like domains"/>
    <property type="match status" value="1"/>
</dbReference>
<feature type="region of interest" description="Disordered" evidence="2">
    <location>
        <begin position="1"/>
        <end position="49"/>
    </location>
</feature>
<feature type="domain" description="CCHC-type" evidence="3">
    <location>
        <begin position="57"/>
        <end position="73"/>
    </location>
</feature>